<evidence type="ECO:0000313" key="8">
    <source>
        <dbReference type="Proteomes" id="UP001230685"/>
    </source>
</evidence>
<evidence type="ECO:0000256" key="1">
    <source>
        <dbReference type="ARBA" id="ARBA00004651"/>
    </source>
</evidence>
<accession>A0ABT9EN14</accession>
<dbReference type="Proteomes" id="UP001230685">
    <property type="component" value="Unassembled WGS sequence"/>
</dbReference>
<sequence length="108" mass="12383">MRKLVAALALAGGFLWDLLVSSLLVARIVLGRRVDTRPAILVVPVHLRRDWAVVLYAYCTSLTPGSTCLHISADRRRLYLHILDGRDPEATRARFARIYERRLMELER</sequence>
<dbReference type="EMBL" id="JAUUDS010000008">
    <property type="protein sequence ID" value="MDP1028346.1"/>
    <property type="molecule type" value="Genomic_DNA"/>
</dbReference>
<proteinExistence type="inferred from homology"/>
<evidence type="ECO:0000256" key="5">
    <source>
        <dbReference type="ARBA" id="ARBA00022989"/>
    </source>
</evidence>
<protein>
    <submittedName>
        <fullName evidence="7">Na+/H+ antiporter subunit E</fullName>
    </submittedName>
</protein>
<keyword evidence="8" id="KW-1185">Reference proteome</keyword>
<evidence type="ECO:0000256" key="2">
    <source>
        <dbReference type="ARBA" id="ARBA00006228"/>
    </source>
</evidence>
<comment type="similarity">
    <text evidence="2">Belongs to the CPA3 antiporters (TC 2.A.63) subunit E family.</text>
</comment>
<name>A0ABT9EN14_9SPHN</name>
<comment type="subcellular location">
    <subcellularLocation>
        <location evidence="1">Cell membrane</location>
        <topology evidence="1">Multi-pass membrane protein</topology>
    </subcellularLocation>
</comment>
<keyword evidence="3" id="KW-1003">Cell membrane</keyword>
<gene>
    <name evidence="7" type="ORF">Q5H91_14070</name>
</gene>
<dbReference type="RefSeq" id="WP_305174064.1">
    <property type="nucleotide sequence ID" value="NZ_JAUUDS010000008.1"/>
</dbReference>
<evidence type="ECO:0000256" key="3">
    <source>
        <dbReference type="ARBA" id="ARBA00022475"/>
    </source>
</evidence>
<evidence type="ECO:0000256" key="6">
    <source>
        <dbReference type="ARBA" id="ARBA00023136"/>
    </source>
</evidence>
<organism evidence="7 8">
    <name type="scientific">Sphingomonas aurea</name>
    <dbReference type="NCBI Taxonomy" id="3063994"/>
    <lineage>
        <taxon>Bacteria</taxon>
        <taxon>Pseudomonadati</taxon>
        <taxon>Pseudomonadota</taxon>
        <taxon>Alphaproteobacteria</taxon>
        <taxon>Sphingomonadales</taxon>
        <taxon>Sphingomonadaceae</taxon>
        <taxon>Sphingomonas</taxon>
    </lineage>
</organism>
<evidence type="ECO:0000313" key="7">
    <source>
        <dbReference type="EMBL" id="MDP1028346.1"/>
    </source>
</evidence>
<dbReference type="Pfam" id="PF01899">
    <property type="entry name" value="MNHE"/>
    <property type="match status" value="1"/>
</dbReference>
<dbReference type="PANTHER" id="PTHR34584">
    <property type="entry name" value="NA(+)/H(+) ANTIPORTER SUBUNIT E1"/>
    <property type="match status" value="1"/>
</dbReference>
<keyword evidence="4" id="KW-0812">Transmembrane</keyword>
<comment type="caution">
    <text evidence="7">The sequence shown here is derived from an EMBL/GenBank/DDBJ whole genome shotgun (WGS) entry which is preliminary data.</text>
</comment>
<dbReference type="PANTHER" id="PTHR34584:SF1">
    <property type="entry name" value="NA(+)_H(+) ANTIPORTER SUBUNIT E1"/>
    <property type="match status" value="1"/>
</dbReference>
<keyword evidence="5" id="KW-1133">Transmembrane helix</keyword>
<keyword evidence="6" id="KW-0472">Membrane</keyword>
<evidence type="ECO:0000256" key="4">
    <source>
        <dbReference type="ARBA" id="ARBA00022692"/>
    </source>
</evidence>
<dbReference type="InterPro" id="IPR002758">
    <property type="entry name" value="Cation_antiport_E"/>
</dbReference>
<reference evidence="7 8" key="1">
    <citation type="submission" date="2023-07" db="EMBL/GenBank/DDBJ databases">
        <authorList>
            <person name="Kim M.K."/>
        </authorList>
    </citation>
    <scope>NUCLEOTIDE SEQUENCE [LARGE SCALE GENOMIC DNA]</scope>
    <source>
        <strain evidence="7 8">KR1UV-12</strain>
    </source>
</reference>